<dbReference type="GO" id="GO:0009535">
    <property type="term" value="C:chloroplast thylakoid membrane"/>
    <property type="evidence" value="ECO:0007669"/>
    <property type="project" value="UniProtKB-SubCell"/>
</dbReference>
<gene>
    <name evidence="12" type="ORF">KC19_8G017100</name>
</gene>
<keyword evidence="13" id="KW-1185">Reference proteome</keyword>
<keyword evidence="3" id="KW-0150">Chloroplast</keyword>
<evidence type="ECO:0000256" key="8">
    <source>
        <dbReference type="ARBA" id="ARBA00023276"/>
    </source>
</evidence>
<evidence type="ECO:0000256" key="7">
    <source>
        <dbReference type="ARBA" id="ARBA00023136"/>
    </source>
</evidence>
<evidence type="ECO:0000256" key="10">
    <source>
        <dbReference type="SAM" id="MobiDB-lite"/>
    </source>
</evidence>
<evidence type="ECO:0000256" key="2">
    <source>
        <dbReference type="ARBA" id="ARBA00010395"/>
    </source>
</evidence>
<comment type="caution">
    <text evidence="12">The sequence shown here is derived from an EMBL/GenBank/DDBJ whole genome shotgun (WGS) entry which is preliminary data.</text>
</comment>
<feature type="compositionally biased region" description="Pro residues" evidence="10">
    <location>
        <begin position="54"/>
        <end position="65"/>
    </location>
</feature>
<dbReference type="GO" id="GO:0015979">
    <property type="term" value="P:photosynthesis"/>
    <property type="evidence" value="ECO:0007669"/>
    <property type="project" value="UniProtKB-KW"/>
</dbReference>
<reference evidence="12" key="1">
    <citation type="submission" date="2020-06" db="EMBL/GenBank/DDBJ databases">
        <title>WGS assembly of Ceratodon purpureus strain R40.</title>
        <authorList>
            <person name="Carey S.B."/>
            <person name="Jenkins J."/>
            <person name="Shu S."/>
            <person name="Lovell J.T."/>
            <person name="Sreedasyam A."/>
            <person name="Maumus F."/>
            <person name="Tiley G.P."/>
            <person name="Fernandez-Pozo N."/>
            <person name="Barry K."/>
            <person name="Chen C."/>
            <person name="Wang M."/>
            <person name="Lipzen A."/>
            <person name="Daum C."/>
            <person name="Saski C.A."/>
            <person name="Payton A.C."/>
            <person name="Mcbreen J.C."/>
            <person name="Conrad R.E."/>
            <person name="Kollar L.M."/>
            <person name="Olsson S."/>
            <person name="Huttunen S."/>
            <person name="Landis J.B."/>
            <person name="Wickett N.J."/>
            <person name="Johnson M.G."/>
            <person name="Rensing S.A."/>
            <person name="Grimwood J."/>
            <person name="Schmutz J."/>
            <person name="Mcdaniel S.F."/>
        </authorList>
    </citation>
    <scope>NUCLEOTIDE SEQUENCE</scope>
    <source>
        <strain evidence="12">R40</strain>
    </source>
</reference>
<protein>
    <recommendedName>
        <fullName evidence="9">PSII 6.1 kDa protein</fullName>
    </recommendedName>
</protein>
<feature type="region of interest" description="Disordered" evidence="10">
    <location>
        <begin position="1"/>
        <end position="70"/>
    </location>
</feature>
<evidence type="ECO:0000256" key="1">
    <source>
        <dbReference type="ARBA" id="ARBA00004581"/>
    </source>
</evidence>
<feature type="compositionally biased region" description="Basic and acidic residues" evidence="10">
    <location>
        <begin position="1"/>
        <end position="13"/>
    </location>
</feature>
<evidence type="ECO:0000256" key="6">
    <source>
        <dbReference type="ARBA" id="ARBA00023078"/>
    </source>
</evidence>
<dbReference type="AlphaFoldDB" id="A0A8T0GYQ8"/>
<evidence type="ECO:0000313" key="13">
    <source>
        <dbReference type="Proteomes" id="UP000822688"/>
    </source>
</evidence>
<dbReference type="PANTHER" id="PTHR34552">
    <property type="entry name" value="PHOTOSYSTEM II REACTION CENTER W PROTEIN, CHLOROPLASTIC"/>
    <property type="match status" value="1"/>
</dbReference>
<dbReference type="InterPro" id="IPR009806">
    <property type="entry name" value="PSII_PsbW_class2"/>
</dbReference>
<dbReference type="EMBL" id="CM026429">
    <property type="protein sequence ID" value="KAG0563264.1"/>
    <property type="molecule type" value="Genomic_DNA"/>
</dbReference>
<proteinExistence type="inferred from homology"/>
<dbReference type="GO" id="GO:0042549">
    <property type="term" value="P:photosystem II stabilization"/>
    <property type="evidence" value="ECO:0007669"/>
    <property type="project" value="TreeGrafter"/>
</dbReference>
<dbReference type="PANTHER" id="PTHR34552:SF1">
    <property type="entry name" value="PHOTOSYSTEM II REACTION CENTER W PROTEIN, CHLOROPLASTIC"/>
    <property type="match status" value="1"/>
</dbReference>
<evidence type="ECO:0000256" key="5">
    <source>
        <dbReference type="ARBA" id="ARBA00022640"/>
    </source>
</evidence>
<organism evidence="12 13">
    <name type="scientific">Ceratodon purpureus</name>
    <name type="common">Fire moss</name>
    <name type="synonym">Dicranum purpureum</name>
    <dbReference type="NCBI Taxonomy" id="3225"/>
    <lineage>
        <taxon>Eukaryota</taxon>
        <taxon>Viridiplantae</taxon>
        <taxon>Streptophyta</taxon>
        <taxon>Embryophyta</taxon>
        <taxon>Bryophyta</taxon>
        <taxon>Bryophytina</taxon>
        <taxon>Bryopsida</taxon>
        <taxon>Dicranidae</taxon>
        <taxon>Pseudoditrichales</taxon>
        <taxon>Ditrichaceae</taxon>
        <taxon>Ceratodon</taxon>
    </lineage>
</organism>
<comment type="similarity">
    <text evidence="2">Belongs to the psbW family.</text>
</comment>
<keyword evidence="11" id="KW-1133">Transmembrane helix</keyword>
<sequence length="231" mass="24287">MLMRTDEHMEPSKRTPRQTQESAPIGRGPAADDALSRGGWHPHSHHPHLAATPAPLPPCKLPPSPSSTLQSILRQALDLTPNKGRRHPPPSPAMAAVASTSAVASPCFLQRPLATPAALRASARPVSGLPALRMPKIVCSAEKKESAKTEEVNGLPQLAAAVTSAATMAYAHPVFALVDERLSGEGTGLGLGVSNPKLTWILVGVTALVWALFFTYSSKLPEGDDDSGLDL</sequence>
<name>A0A8T0GYQ8_CERPU</name>
<evidence type="ECO:0000256" key="3">
    <source>
        <dbReference type="ARBA" id="ARBA00022528"/>
    </source>
</evidence>
<dbReference type="GO" id="GO:0009523">
    <property type="term" value="C:photosystem II"/>
    <property type="evidence" value="ECO:0007669"/>
    <property type="project" value="UniProtKB-KW"/>
</dbReference>
<evidence type="ECO:0000313" key="12">
    <source>
        <dbReference type="EMBL" id="KAG0563264.1"/>
    </source>
</evidence>
<evidence type="ECO:0000256" key="4">
    <source>
        <dbReference type="ARBA" id="ARBA00022531"/>
    </source>
</evidence>
<dbReference type="Proteomes" id="UP000822688">
    <property type="component" value="Chromosome 8"/>
</dbReference>
<comment type="subcellular location">
    <subcellularLocation>
        <location evidence="1">Plastid</location>
        <location evidence="1">Chloroplast thylakoid membrane</location>
        <topology evidence="1">Single-pass membrane protein</topology>
    </subcellularLocation>
</comment>
<feature type="transmembrane region" description="Helical" evidence="11">
    <location>
        <begin position="198"/>
        <end position="216"/>
    </location>
</feature>
<keyword evidence="4" id="KW-0602">Photosynthesis</keyword>
<keyword evidence="11" id="KW-0812">Transmembrane</keyword>
<keyword evidence="5" id="KW-0934">Plastid</keyword>
<dbReference type="Pfam" id="PF07123">
    <property type="entry name" value="PsbW"/>
    <property type="match status" value="1"/>
</dbReference>
<keyword evidence="7 11" id="KW-0472">Membrane</keyword>
<keyword evidence="8" id="KW-0604">Photosystem II</keyword>
<accession>A0A8T0GYQ8</accession>
<keyword evidence="6" id="KW-0793">Thylakoid</keyword>
<evidence type="ECO:0000256" key="11">
    <source>
        <dbReference type="SAM" id="Phobius"/>
    </source>
</evidence>
<evidence type="ECO:0000256" key="9">
    <source>
        <dbReference type="ARBA" id="ARBA00031756"/>
    </source>
</evidence>